<dbReference type="EMBL" id="JBHTGP010000018">
    <property type="protein sequence ID" value="MFD0690674.1"/>
    <property type="molecule type" value="Genomic_DNA"/>
</dbReference>
<evidence type="ECO:0000313" key="5">
    <source>
        <dbReference type="Proteomes" id="UP001597063"/>
    </source>
</evidence>
<reference evidence="5" key="1">
    <citation type="journal article" date="2019" name="Int. J. Syst. Evol. Microbiol.">
        <title>The Global Catalogue of Microorganisms (GCM) 10K type strain sequencing project: providing services to taxonomists for standard genome sequencing and annotation.</title>
        <authorList>
            <consortium name="The Broad Institute Genomics Platform"/>
            <consortium name="The Broad Institute Genome Sequencing Center for Infectious Disease"/>
            <person name="Wu L."/>
            <person name="Ma J."/>
        </authorList>
    </citation>
    <scope>NUCLEOTIDE SEQUENCE [LARGE SCALE GENOMIC DNA]</scope>
    <source>
        <strain evidence="5">JCM 9371</strain>
    </source>
</reference>
<gene>
    <name evidence="4" type="ORF">ACFQZM_39725</name>
</gene>
<dbReference type="RefSeq" id="WP_131763250.1">
    <property type="nucleotide sequence ID" value="NZ_CAACUY010000311.1"/>
</dbReference>
<keyword evidence="5" id="KW-1185">Reference proteome</keyword>
<dbReference type="NCBIfam" id="TIGR04539">
    <property type="entry name" value="tRNA_cyclodipep"/>
    <property type="match status" value="1"/>
</dbReference>
<dbReference type="Gene3D" id="3.40.50.11710">
    <property type="entry name" value="Cyclodipeptide synthase"/>
    <property type="match status" value="1"/>
</dbReference>
<dbReference type="Pfam" id="PF16715">
    <property type="entry name" value="CDPS"/>
    <property type="match status" value="1"/>
</dbReference>
<comment type="similarity">
    <text evidence="1">Belongs to the CDPS family.</text>
</comment>
<protein>
    <recommendedName>
        <fullName evidence="3">Cyclodipeptide synthase</fullName>
    </recommendedName>
</protein>
<proteinExistence type="inferred from homology"/>
<evidence type="ECO:0000256" key="1">
    <source>
        <dbReference type="ARBA" id="ARBA00006034"/>
    </source>
</evidence>
<sequence>MDDVPATVDVEPLTPNAERLLERGEHALLGVSPGNSYFTVPRLTALLGWARSSFDAVDVMYVDLHLDSMYVCSGTTPQKAGARATRAVRDTRRRIRRAVEATGGTASELRVDPLSRYVERPGYRAVLGHVDEVVRTNDRLRRSCEEHVESVIAERADGDAPEAREAMLRAGLAYLRTEMPFLVNTPEVLDVPTSLNCYHSVMPVLRGIQANPALCYETQGHVIVRPSAGTA</sequence>
<dbReference type="Proteomes" id="UP001597063">
    <property type="component" value="Unassembled WGS sequence"/>
</dbReference>
<evidence type="ECO:0000256" key="2">
    <source>
        <dbReference type="ARBA" id="ARBA00022679"/>
    </source>
</evidence>
<comment type="caution">
    <text evidence="4">The sequence shown here is derived from an EMBL/GenBank/DDBJ whole genome shotgun (WGS) entry which is preliminary data.</text>
</comment>
<dbReference type="InterPro" id="IPR038622">
    <property type="entry name" value="CDPS_sf"/>
</dbReference>
<accession>A0ABW2XX18</accession>
<evidence type="ECO:0000313" key="4">
    <source>
        <dbReference type="EMBL" id="MFD0690674.1"/>
    </source>
</evidence>
<evidence type="ECO:0000256" key="3">
    <source>
        <dbReference type="ARBA" id="ARBA00030771"/>
    </source>
</evidence>
<name>A0ABW2XX18_9ACTN</name>
<keyword evidence="2" id="KW-0808">Transferase</keyword>
<organism evidence="4 5">
    <name type="scientific">Actinomadura fibrosa</name>
    <dbReference type="NCBI Taxonomy" id="111802"/>
    <lineage>
        <taxon>Bacteria</taxon>
        <taxon>Bacillati</taxon>
        <taxon>Actinomycetota</taxon>
        <taxon>Actinomycetes</taxon>
        <taxon>Streptosporangiales</taxon>
        <taxon>Thermomonosporaceae</taxon>
        <taxon>Actinomadura</taxon>
    </lineage>
</organism>
<dbReference type="InterPro" id="IPR030903">
    <property type="entry name" value="CDPS"/>
</dbReference>